<keyword evidence="3" id="KW-0378">Hydrolase</keyword>
<organism evidence="6 7">
    <name type="scientific">Trichoglossum hirsutum</name>
    <dbReference type="NCBI Taxonomy" id="265104"/>
    <lineage>
        <taxon>Eukaryota</taxon>
        <taxon>Fungi</taxon>
        <taxon>Dikarya</taxon>
        <taxon>Ascomycota</taxon>
        <taxon>Pezizomycotina</taxon>
        <taxon>Geoglossomycetes</taxon>
        <taxon>Geoglossales</taxon>
        <taxon>Geoglossaceae</taxon>
        <taxon>Trichoglossum</taxon>
    </lineage>
</organism>
<sequence length="195" mass="21694">MASHGKKTGRKPSATNHRSTLSLQKTEVLINVYDLLPASEEFLGTSYNLLTLNCNHFTSHLCRALTSRHAPAWLNRAASIGLALPCVVPQEWIAPPDADTADGALLDDGDEFHDDERTMMLRNTRDRMGNRHSLDEDSFIDDREDQHPSEDSGKRRQHVEDNVAAESSGRGRVLQRDTSGRPIPTSEVAPTPMIR</sequence>
<dbReference type="InterPro" id="IPR008580">
    <property type="entry name" value="PPPDE_dom"/>
</dbReference>
<dbReference type="GO" id="GO:0006508">
    <property type="term" value="P:proteolysis"/>
    <property type="evidence" value="ECO:0007669"/>
    <property type="project" value="UniProtKB-KW"/>
</dbReference>
<dbReference type="PANTHER" id="PTHR12378">
    <property type="entry name" value="DESUMOYLATING ISOPEPTIDASE"/>
    <property type="match status" value="1"/>
</dbReference>
<evidence type="ECO:0000259" key="5">
    <source>
        <dbReference type="PROSITE" id="PS51858"/>
    </source>
</evidence>
<name>A0A9P8LCL7_9PEZI</name>
<dbReference type="PANTHER" id="PTHR12378:SF80">
    <property type="entry name" value="IP06716P-RELATED"/>
    <property type="match status" value="1"/>
</dbReference>
<evidence type="ECO:0000256" key="3">
    <source>
        <dbReference type="ARBA" id="ARBA00022801"/>
    </source>
</evidence>
<feature type="compositionally biased region" description="Basic residues" evidence="4">
    <location>
        <begin position="1"/>
        <end position="10"/>
    </location>
</feature>
<evidence type="ECO:0000256" key="1">
    <source>
        <dbReference type="ARBA" id="ARBA00008140"/>
    </source>
</evidence>
<evidence type="ECO:0000313" key="7">
    <source>
        <dbReference type="Proteomes" id="UP000750711"/>
    </source>
</evidence>
<evidence type="ECO:0000313" key="6">
    <source>
        <dbReference type="EMBL" id="KAH0559812.1"/>
    </source>
</evidence>
<dbReference type="GO" id="GO:0101005">
    <property type="term" value="F:deubiquitinase activity"/>
    <property type="evidence" value="ECO:0007669"/>
    <property type="project" value="TreeGrafter"/>
</dbReference>
<accession>A0A9P8LCL7</accession>
<dbReference type="Proteomes" id="UP000750711">
    <property type="component" value="Unassembled WGS sequence"/>
</dbReference>
<gene>
    <name evidence="6" type="ORF">GP486_003668</name>
</gene>
<feature type="domain" description="PPPDE" evidence="5">
    <location>
        <begin position="1"/>
        <end position="92"/>
    </location>
</feature>
<feature type="region of interest" description="Disordered" evidence="4">
    <location>
        <begin position="123"/>
        <end position="195"/>
    </location>
</feature>
<feature type="region of interest" description="Disordered" evidence="4">
    <location>
        <begin position="1"/>
        <end position="20"/>
    </location>
</feature>
<protein>
    <recommendedName>
        <fullName evidence="5">PPPDE domain-containing protein</fullName>
    </recommendedName>
</protein>
<feature type="compositionally biased region" description="Basic and acidic residues" evidence="4">
    <location>
        <begin position="123"/>
        <end position="161"/>
    </location>
</feature>
<evidence type="ECO:0000256" key="2">
    <source>
        <dbReference type="ARBA" id="ARBA00022670"/>
    </source>
</evidence>
<dbReference type="InterPro" id="IPR042266">
    <property type="entry name" value="PPPDE_sf"/>
</dbReference>
<proteinExistence type="inferred from homology"/>
<keyword evidence="2" id="KW-0645">Protease</keyword>
<dbReference type="GO" id="GO:0016579">
    <property type="term" value="P:protein deubiquitination"/>
    <property type="evidence" value="ECO:0007669"/>
    <property type="project" value="TreeGrafter"/>
</dbReference>
<dbReference type="Pfam" id="PF05903">
    <property type="entry name" value="Peptidase_C97"/>
    <property type="match status" value="1"/>
</dbReference>
<dbReference type="EMBL" id="JAGHQM010000516">
    <property type="protein sequence ID" value="KAH0559812.1"/>
    <property type="molecule type" value="Genomic_DNA"/>
</dbReference>
<dbReference type="PROSITE" id="PS51858">
    <property type="entry name" value="PPPDE"/>
    <property type="match status" value="1"/>
</dbReference>
<reference evidence="6" key="1">
    <citation type="submission" date="2021-03" db="EMBL/GenBank/DDBJ databases">
        <title>Comparative genomics and phylogenomic investigation of the class Geoglossomycetes provide insights into ecological specialization and systematics.</title>
        <authorList>
            <person name="Melie T."/>
            <person name="Pirro S."/>
            <person name="Miller A.N."/>
            <person name="Quandt A."/>
        </authorList>
    </citation>
    <scope>NUCLEOTIDE SEQUENCE</scope>
    <source>
        <strain evidence="6">CAQ_001_2017</strain>
    </source>
</reference>
<keyword evidence="7" id="KW-1185">Reference proteome</keyword>
<dbReference type="AlphaFoldDB" id="A0A9P8LCL7"/>
<evidence type="ECO:0000256" key="4">
    <source>
        <dbReference type="SAM" id="MobiDB-lite"/>
    </source>
</evidence>
<dbReference type="Gene3D" id="3.90.1720.30">
    <property type="entry name" value="PPPDE domains"/>
    <property type="match status" value="1"/>
</dbReference>
<comment type="caution">
    <text evidence="6">The sequence shown here is derived from an EMBL/GenBank/DDBJ whole genome shotgun (WGS) entry which is preliminary data.</text>
</comment>
<comment type="similarity">
    <text evidence="1">Belongs to the DeSI family.</text>
</comment>